<dbReference type="KEGG" id="cao:Celal_4083"/>
<dbReference type="STRING" id="688270.Celal_4083"/>
<dbReference type="AlphaFoldDB" id="E6XEJ7"/>
<proteinExistence type="predicted"/>
<keyword evidence="2" id="KW-0238">DNA-binding</keyword>
<dbReference type="PANTHER" id="PTHR43280:SF32">
    <property type="entry name" value="TRANSCRIPTIONAL REGULATORY PROTEIN"/>
    <property type="match status" value="1"/>
</dbReference>
<dbReference type="Gene3D" id="1.10.10.60">
    <property type="entry name" value="Homeodomain-like"/>
    <property type="match status" value="1"/>
</dbReference>
<dbReference type="Proteomes" id="UP000008634">
    <property type="component" value="Chromosome"/>
</dbReference>
<protein>
    <submittedName>
        <fullName evidence="5">Transcriptional regulator, AraC family</fullName>
    </submittedName>
</protein>
<accession>E6XEJ7</accession>
<evidence type="ECO:0000256" key="1">
    <source>
        <dbReference type="ARBA" id="ARBA00023015"/>
    </source>
</evidence>
<dbReference type="Pfam" id="PF02311">
    <property type="entry name" value="AraC_binding"/>
    <property type="match status" value="1"/>
</dbReference>
<dbReference type="SUPFAM" id="SSF51215">
    <property type="entry name" value="Regulatory protein AraC"/>
    <property type="match status" value="1"/>
</dbReference>
<dbReference type="InterPro" id="IPR014710">
    <property type="entry name" value="RmlC-like_jellyroll"/>
</dbReference>
<dbReference type="InterPro" id="IPR003313">
    <property type="entry name" value="AraC-bd"/>
</dbReference>
<dbReference type="SUPFAM" id="SSF46689">
    <property type="entry name" value="Homeodomain-like"/>
    <property type="match status" value="1"/>
</dbReference>
<sequence length="275" mass="31627">MKMDEKEIKKYNKISSTESIKIVPFDVQKRYTSPHKHDKYLEIVYFIKGTGAHYLDFEKFEITPHSIFFIKKEEVHHWEITSEPVGYVILIKESFLAHSLDDTIPKQLLQLTSSQCIQADENDFSLFALFSALTWEMNQKVVLQQVIEGGLKAILAKMVSYADASQAETTDKSVLFLNFLSEKLVNSVSYYAGLLHTSAQNLNVLSQKAFGKTASDVIAIHMIKEIKRQLIYTNKSINAIAYDLSFKDTSHFTKYFKRYVSLTPLQYRKNAVLEV</sequence>
<dbReference type="eggNOG" id="COG2169">
    <property type="taxonomic scope" value="Bacteria"/>
</dbReference>
<dbReference type="Pfam" id="PF12833">
    <property type="entry name" value="HTH_18"/>
    <property type="match status" value="1"/>
</dbReference>
<dbReference type="InterPro" id="IPR009057">
    <property type="entry name" value="Homeodomain-like_sf"/>
</dbReference>
<evidence type="ECO:0000256" key="2">
    <source>
        <dbReference type="ARBA" id="ARBA00023125"/>
    </source>
</evidence>
<dbReference type="eggNOG" id="COG1917">
    <property type="taxonomic scope" value="Bacteria"/>
</dbReference>
<feature type="domain" description="HTH araC/xylS-type" evidence="4">
    <location>
        <begin position="171"/>
        <end position="270"/>
    </location>
</feature>
<dbReference type="HOGENOM" id="CLU_000445_88_2_10"/>
<reference evidence="5 6" key="1">
    <citation type="journal article" date="2010" name="Stand. Genomic Sci.">
        <title>Complete genome sequence of Cellulophaga algicola type strain (IC166).</title>
        <authorList>
            <person name="Abt B."/>
            <person name="Lu M."/>
            <person name="Misra M."/>
            <person name="Han C."/>
            <person name="Nolan M."/>
            <person name="Lucas S."/>
            <person name="Hammon N."/>
            <person name="Deshpande S."/>
            <person name="Cheng J.F."/>
            <person name="Tapia R."/>
            <person name="Goodwin L."/>
            <person name="Pitluck S."/>
            <person name="Liolios K."/>
            <person name="Pagani I."/>
            <person name="Ivanova N."/>
            <person name="Mavromatis K."/>
            <person name="Ovchinikova G."/>
            <person name="Pati A."/>
            <person name="Chen A."/>
            <person name="Palaniappan K."/>
            <person name="Land M."/>
            <person name="Hauser L."/>
            <person name="Chang Y.J."/>
            <person name="Jeffries C.D."/>
            <person name="Detter J.C."/>
            <person name="Brambilla E."/>
            <person name="Rohde M."/>
            <person name="Tindall B.J."/>
            <person name="Goker M."/>
            <person name="Woyke T."/>
            <person name="Bristow J."/>
            <person name="Eisen J.A."/>
            <person name="Markowitz V."/>
            <person name="Hugenholtz P."/>
            <person name="Kyrpides N.C."/>
            <person name="Klenk H.P."/>
            <person name="Lapidus A."/>
        </authorList>
    </citation>
    <scope>NUCLEOTIDE SEQUENCE [LARGE SCALE GENOMIC DNA]</scope>
    <source>
        <strain evidence="6">DSM 14237 / IC166 / ACAM 630</strain>
    </source>
</reference>
<dbReference type="GO" id="GO:0003700">
    <property type="term" value="F:DNA-binding transcription factor activity"/>
    <property type="evidence" value="ECO:0007669"/>
    <property type="project" value="InterPro"/>
</dbReference>
<organism evidence="5 6">
    <name type="scientific">Cellulophaga algicola (strain DSM 14237 / IC166 / ACAM 630)</name>
    <dbReference type="NCBI Taxonomy" id="688270"/>
    <lineage>
        <taxon>Bacteria</taxon>
        <taxon>Pseudomonadati</taxon>
        <taxon>Bacteroidota</taxon>
        <taxon>Flavobacteriia</taxon>
        <taxon>Flavobacteriales</taxon>
        <taxon>Flavobacteriaceae</taxon>
        <taxon>Cellulophaga</taxon>
    </lineage>
</organism>
<name>E6XEJ7_CELAD</name>
<dbReference type="InterPro" id="IPR018060">
    <property type="entry name" value="HTH_AraC"/>
</dbReference>
<gene>
    <name evidence="5" type="ordered locus">Celal_4083</name>
</gene>
<keyword evidence="6" id="KW-1185">Reference proteome</keyword>
<dbReference type="Gene3D" id="2.60.120.10">
    <property type="entry name" value="Jelly Rolls"/>
    <property type="match status" value="1"/>
</dbReference>
<keyword evidence="3" id="KW-0804">Transcription</keyword>
<keyword evidence="1" id="KW-0805">Transcription regulation</keyword>
<evidence type="ECO:0000313" key="6">
    <source>
        <dbReference type="Proteomes" id="UP000008634"/>
    </source>
</evidence>
<dbReference type="PROSITE" id="PS01124">
    <property type="entry name" value="HTH_ARAC_FAMILY_2"/>
    <property type="match status" value="1"/>
</dbReference>
<dbReference type="PANTHER" id="PTHR43280">
    <property type="entry name" value="ARAC-FAMILY TRANSCRIPTIONAL REGULATOR"/>
    <property type="match status" value="1"/>
</dbReference>
<dbReference type="SMART" id="SM00342">
    <property type="entry name" value="HTH_ARAC"/>
    <property type="match status" value="1"/>
</dbReference>
<dbReference type="EMBL" id="CP002453">
    <property type="protein sequence ID" value="ADV51325.1"/>
    <property type="molecule type" value="Genomic_DNA"/>
</dbReference>
<evidence type="ECO:0000259" key="4">
    <source>
        <dbReference type="PROSITE" id="PS01124"/>
    </source>
</evidence>
<dbReference type="InterPro" id="IPR037923">
    <property type="entry name" value="HTH-like"/>
</dbReference>
<evidence type="ECO:0000256" key="3">
    <source>
        <dbReference type="ARBA" id="ARBA00023163"/>
    </source>
</evidence>
<evidence type="ECO:0000313" key="5">
    <source>
        <dbReference type="EMBL" id="ADV51325.1"/>
    </source>
</evidence>
<dbReference type="GO" id="GO:0043565">
    <property type="term" value="F:sequence-specific DNA binding"/>
    <property type="evidence" value="ECO:0007669"/>
    <property type="project" value="InterPro"/>
</dbReference>